<dbReference type="AlphaFoldDB" id="A0A0J8BBX8"/>
<evidence type="ECO:0000256" key="1">
    <source>
        <dbReference type="SAM" id="MobiDB-lite"/>
    </source>
</evidence>
<feature type="compositionally biased region" description="Polar residues" evidence="1">
    <location>
        <begin position="24"/>
        <end position="37"/>
    </location>
</feature>
<dbReference type="EMBL" id="KQ090308">
    <property type="protein sequence ID" value="KMS97518.1"/>
    <property type="molecule type" value="Genomic_DNA"/>
</dbReference>
<protein>
    <submittedName>
        <fullName evidence="2">Uncharacterized protein</fullName>
    </submittedName>
</protein>
<proteinExistence type="predicted"/>
<feature type="compositionally biased region" description="Basic and acidic residues" evidence="1">
    <location>
        <begin position="39"/>
        <end position="48"/>
    </location>
</feature>
<organism evidence="2 3">
    <name type="scientific">Beta vulgaris subsp. vulgaris</name>
    <name type="common">Beet</name>
    <dbReference type="NCBI Taxonomy" id="3555"/>
    <lineage>
        <taxon>Eukaryota</taxon>
        <taxon>Viridiplantae</taxon>
        <taxon>Streptophyta</taxon>
        <taxon>Embryophyta</taxon>
        <taxon>Tracheophyta</taxon>
        <taxon>Spermatophyta</taxon>
        <taxon>Magnoliopsida</taxon>
        <taxon>eudicotyledons</taxon>
        <taxon>Gunneridae</taxon>
        <taxon>Pentapetalae</taxon>
        <taxon>Caryophyllales</taxon>
        <taxon>Chenopodiaceae</taxon>
        <taxon>Betoideae</taxon>
        <taxon>Beta</taxon>
    </lineage>
</organism>
<gene>
    <name evidence="2" type="ORF">BVRB_5g126310</name>
</gene>
<sequence>MGNKSIRYPEWKQHSSCSFYPGNTAPNRYGGTTNATQAHRGDVRRKTG</sequence>
<evidence type="ECO:0000313" key="3">
    <source>
        <dbReference type="Proteomes" id="UP000035740"/>
    </source>
</evidence>
<name>A0A0J8BBX8_BETVV</name>
<dbReference type="Gramene" id="KMS97518">
    <property type="protein sequence ID" value="KMS97518"/>
    <property type="gene ID" value="BVRB_5g126310"/>
</dbReference>
<keyword evidence="3" id="KW-1185">Reference proteome</keyword>
<reference evidence="2 3" key="1">
    <citation type="journal article" date="2014" name="Nature">
        <title>The genome of the recently domesticated crop plant sugar beet (Beta vulgaris).</title>
        <authorList>
            <person name="Dohm J.C."/>
            <person name="Minoche A.E."/>
            <person name="Holtgrawe D."/>
            <person name="Capella-Gutierrez S."/>
            <person name="Zakrzewski F."/>
            <person name="Tafer H."/>
            <person name="Rupp O."/>
            <person name="Sorensen T.R."/>
            <person name="Stracke R."/>
            <person name="Reinhardt R."/>
            <person name="Goesmann A."/>
            <person name="Kraft T."/>
            <person name="Schulz B."/>
            <person name="Stadler P.F."/>
            <person name="Schmidt T."/>
            <person name="Gabaldon T."/>
            <person name="Lehrach H."/>
            <person name="Weisshaar B."/>
            <person name="Himmelbauer H."/>
        </authorList>
    </citation>
    <scope>NUCLEOTIDE SEQUENCE [LARGE SCALE GENOMIC DNA]</scope>
    <source>
        <tissue evidence="2">Taproot</tissue>
    </source>
</reference>
<feature type="region of interest" description="Disordered" evidence="1">
    <location>
        <begin position="1"/>
        <end position="48"/>
    </location>
</feature>
<accession>A0A0J8BBX8</accession>
<evidence type="ECO:0000313" key="2">
    <source>
        <dbReference type="EMBL" id="KMS97518.1"/>
    </source>
</evidence>
<dbReference type="Proteomes" id="UP000035740">
    <property type="component" value="Unassembled WGS sequence"/>
</dbReference>